<dbReference type="EMBL" id="WUAV01000006">
    <property type="protein sequence ID" value="KAF1747825.1"/>
    <property type="molecule type" value="Genomic_DNA"/>
</dbReference>
<protein>
    <submittedName>
        <fullName evidence="2">Uncharacterized protein</fullName>
    </submittedName>
</protein>
<feature type="region of interest" description="Disordered" evidence="1">
    <location>
        <begin position="60"/>
        <end position="90"/>
    </location>
</feature>
<feature type="compositionally biased region" description="Low complexity" evidence="1">
    <location>
        <begin position="63"/>
        <end position="75"/>
    </location>
</feature>
<evidence type="ECO:0000313" key="2">
    <source>
        <dbReference type="EMBL" id="KAF1747825.1"/>
    </source>
</evidence>
<dbReference type="RefSeq" id="XP_053579379.1">
    <property type="nucleotide sequence ID" value="XM_053735813.1"/>
</dbReference>
<dbReference type="AlphaFoldDB" id="A0A6A5FZE7"/>
<organism evidence="2 3">
    <name type="scientific">Caenorhabditis remanei</name>
    <name type="common">Caenorhabditis vulgaris</name>
    <dbReference type="NCBI Taxonomy" id="31234"/>
    <lineage>
        <taxon>Eukaryota</taxon>
        <taxon>Metazoa</taxon>
        <taxon>Ecdysozoa</taxon>
        <taxon>Nematoda</taxon>
        <taxon>Chromadorea</taxon>
        <taxon>Rhabditida</taxon>
        <taxon>Rhabditina</taxon>
        <taxon>Rhabditomorpha</taxon>
        <taxon>Rhabditoidea</taxon>
        <taxon>Rhabditidae</taxon>
        <taxon>Peloderinae</taxon>
        <taxon>Caenorhabditis</taxon>
    </lineage>
</organism>
<dbReference type="Proteomes" id="UP000483820">
    <property type="component" value="Chromosome X"/>
</dbReference>
<dbReference type="KEGG" id="crq:GCK72_024291"/>
<evidence type="ECO:0000256" key="1">
    <source>
        <dbReference type="SAM" id="MobiDB-lite"/>
    </source>
</evidence>
<proteinExistence type="predicted"/>
<evidence type="ECO:0000313" key="3">
    <source>
        <dbReference type="Proteomes" id="UP000483820"/>
    </source>
</evidence>
<gene>
    <name evidence="2" type="ORF">GCK72_024291</name>
</gene>
<sequence>MVLRALVMMPITVSAVRLKFVLLSFAVLGIKTSCDWSTGLTASIEFVLFESLPNISLDEPWPSMSSESSLNTTESNTDDATNWLGTLKSGDNERSSETFCIGILTFGSNGE</sequence>
<dbReference type="CTD" id="78777801"/>
<dbReference type="GeneID" id="78777801"/>
<comment type="caution">
    <text evidence="2">The sequence shown here is derived from an EMBL/GenBank/DDBJ whole genome shotgun (WGS) entry which is preliminary data.</text>
</comment>
<name>A0A6A5FZE7_CAERE</name>
<accession>A0A6A5FZE7</accession>
<reference evidence="2 3" key="1">
    <citation type="submission" date="2019-12" db="EMBL/GenBank/DDBJ databases">
        <title>Chromosome-level assembly of the Caenorhabditis remanei genome.</title>
        <authorList>
            <person name="Teterina A.A."/>
            <person name="Willis J.H."/>
            <person name="Phillips P.C."/>
        </authorList>
    </citation>
    <scope>NUCLEOTIDE SEQUENCE [LARGE SCALE GENOMIC DNA]</scope>
    <source>
        <strain evidence="2 3">PX506</strain>
        <tissue evidence="2">Whole organism</tissue>
    </source>
</reference>